<gene>
    <name evidence="1" type="ORF">AY601_2934</name>
</gene>
<protein>
    <submittedName>
        <fullName evidence="1">Uncharacterized protein</fullName>
    </submittedName>
</protein>
<accession>A0A127VFV7</accession>
<name>A0A127VFV7_9SPHI</name>
<dbReference type="EMBL" id="CP014504">
    <property type="protein sequence ID" value="AMP99808.1"/>
    <property type="molecule type" value="Genomic_DNA"/>
</dbReference>
<dbReference type="RefSeq" id="WP_068402297.1">
    <property type="nucleotide sequence ID" value="NZ_CP014504.1"/>
</dbReference>
<dbReference type="OrthoDB" id="749529at2"/>
<sequence length="424" mass="49644">MQKLISQLKSFTEILGELKNLNFAKGIDENHATIFRTNWSTFRESLEEQIEEQDTSDKLSIFIKGLQKNLTTFSNDIFALFKKNETTDCASLLKNIKLFREIGPETIEILDYLQNIHSEYFDLTADISLWKIYTNEAARNQSNLIIWNLQQNNVDYSLIEIITDYLGLLYDTSNPKIKDWHQFNYMVNLANELSSLINLPKEGDNTLKIIKLLIGYDFNPLAFYEFMLEYSAKVASQNMPYEDQELELLALLKTIENIRPECKHGYNKDVMPIGESISGSIRRELETIERMRAVHFPNYQNTKNGVIPNFYFEINATLEELFFLIRIMLESHVIKTKFKSNLYTFTERHIRTARTKKPSPQYMRNIFGPKNDVPERIVKRIRFSLVLLINFIDTNFKDQLKVWTLGFIAILFQEDLINLCSLVA</sequence>
<dbReference type="KEGG" id="pcm:AY601_2934"/>
<proteinExistence type="predicted"/>
<organism evidence="1 2">
    <name type="scientific">Pedobacter cryoconitis</name>
    <dbReference type="NCBI Taxonomy" id="188932"/>
    <lineage>
        <taxon>Bacteria</taxon>
        <taxon>Pseudomonadati</taxon>
        <taxon>Bacteroidota</taxon>
        <taxon>Sphingobacteriia</taxon>
        <taxon>Sphingobacteriales</taxon>
        <taxon>Sphingobacteriaceae</taxon>
        <taxon>Pedobacter</taxon>
    </lineage>
</organism>
<evidence type="ECO:0000313" key="1">
    <source>
        <dbReference type="EMBL" id="AMP99808.1"/>
    </source>
</evidence>
<dbReference type="Proteomes" id="UP000071561">
    <property type="component" value="Chromosome"/>
</dbReference>
<dbReference type="AlphaFoldDB" id="A0A127VFV7"/>
<reference evidence="1 2" key="1">
    <citation type="submission" date="2016-03" db="EMBL/GenBank/DDBJ databases">
        <title>Complete genome sequence of Pedobacter cryoconitis PAMC 27485.</title>
        <authorList>
            <person name="Lee J."/>
            <person name="Kim O.-S."/>
        </authorList>
    </citation>
    <scope>NUCLEOTIDE SEQUENCE [LARGE SCALE GENOMIC DNA]</scope>
    <source>
        <strain evidence="1 2">PAMC 27485</strain>
    </source>
</reference>
<dbReference type="PATRIC" id="fig|188932.3.peg.3061"/>
<evidence type="ECO:0000313" key="2">
    <source>
        <dbReference type="Proteomes" id="UP000071561"/>
    </source>
</evidence>
<keyword evidence="2" id="KW-1185">Reference proteome</keyword>